<proteinExistence type="predicted"/>
<dbReference type="EMBL" id="BOPO01000128">
    <property type="protein sequence ID" value="GIL30938.1"/>
    <property type="molecule type" value="Genomic_DNA"/>
</dbReference>
<evidence type="ECO:0000313" key="3">
    <source>
        <dbReference type="Proteomes" id="UP000614996"/>
    </source>
</evidence>
<organism evidence="2 3">
    <name type="scientific">Actinocatenispora comari</name>
    <dbReference type="NCBI Taxonomy" id="2807577"/>
    <lineage>
        <taxon>Bacteria</taxon>
        <taxon>Bacillati</taxon>
        <taxon>Actinomycetota</taxon>
        <taxon>Actinomycetes</taxon>
        <taxon>Micromonosporales</taxon>
        <taxon>Micromonosporaceae</taxon>
        <taxon>Actinocatenispora</taxon>
    </lineage>
</organism>
<dbReference type="Proteomes" id="UP000614996">
    <property type="component" value="Unassembled WGS sequence"/>
</dbReference>
<accession>A0A8J4EPL6</accession>
<dbReference type="Pfam" id="PF01593">
    <property type="entry name" value="Amino_oxidase"/>
    <property type="match status" value="1"/>
</dbReference>
<dbReference type="AlphaFoldDB" id="A0A8J4EPL6"/>
<dbReference type="Gene3D" id="3.50.50.60">
    <property type="entry name" value="FAD/NAD(P)-binding domain"/>
    <property type="match status" value="1"/>
</dbReference>
<dbReference type="RefSeq" id="WP_207128525.1">
    <property type="nucleotide sequence ID" value="NZ_BOPO01000128.1"/>
</dbReference>
<keyword evidence="3" id="KW-1185">Reference proteome</keyword>
<feature type="domain" description="Amine oxidase" evidence="1">
    <location>
        <begin position="15"/>
        <end position="403"/>
    </location>
</feature>
<evidence type="ECO:0000259" key="1">
    <source>
        <dbReference type="Pfam" id="PF01593"/>
    </source>
</evidence>
<sequence>MDDQHDVIIIGAGATGLAAARHLCDAGADTVVLESSDRVGGRIATELIDGYRIDRGFQVVNTAYPALRRLVDLAELDLRLFDHAVVLADGTHRYQIADPRRHPSRLTDSLCTPVAVSELLRLARFSVRVGYGSARALLAEPETDAGSYLAAVLDEQTIRRLVVPFLTGVFGAEPLRTSSRVLTMIWRSFVRGRIGVPAAGMARLAELLAAPLPSGCVRLNTRVTGISGHRVRTEVGGFRAAAIVVATDPSNAAALLSRLTAPPQRALTTVYHSTDTAPSARPVLLLDASGRTGIANSVVLTNAAPQYAPVGRHLVATTLAHGQPVDERALRRALGHLYGVDTSSWQQVTTVHPTPGLSAALPPRRHLRDPVMVGDDAFLAGDYRDSPSIQGALASGHRAARAVCADLDLSPGFTHS</sequence>
<dbReference type="GO" id="GO:0016491">
    <property type="term" value="F:oxidoreductase activity"/>
    <property type="evidence" value="ECO:0007669"/>
    <property type="project" value="InterPro"/>
</dbReference>
<dbReference type="PANTHER" id="PTHR42841">
    <property type="entry name" value="AMINE OXIDASE"/>
    <property type="match status" value="1"/>
</dbReference>
<protein>
    <submittedName>
        <fullName evidence="2">Oxidoreductase</fullName>
    </submittedName>
</protein>
<name>A0A8J4EPL6_9ACTN</name>
<comment type="caution">
    <text evidence="2">The sequence shown here is derived from an EMBL/GenBank/DDBJ whole genome shotgun (WGS) entry which is preliminary data.</text>
</comment>
<dbReference type="InterPro" id="IPR002937">
    <property type="entry name" value="Amino_oxidase"/>
</dbReference>
<evidence type="ECO:0000313" key="2">
    <source>
        <dbReference type="EMBL" id="GIL30938.1"/>
    </source>
</evidence>
<gene>
    <name evidence="2" type="ORF">NUM_61920</name>
</gene>
<reference evidence="3" key="1">
    <citation type="journal article" date="2021" name="Int. J. Syst. Evol. Microbiol.">
        <title>Actinocatenispora comari sp. nov., an endophytic actinomycete isolated from aerial parts of Comarum salesowianum.</title>
        <authorList>
            <person name="Oyunbileg N."/>
            <person name="Iizaka Y."/>
            <person name="Hamada M."/>
            <person name="Davaapurev B.O."/>
            <person name="Fukumoto A."/>
            <person name="Tsetseg B."/>
            <person name="Kato F."/>
            <person name="Tamura T."/>
            <person name="Batkhuu J."/>
            <person name="Anzai Y."/>
        </authorList>
    </citation>
    <scope>NUCLEOTIDE SEQUENCE [LARGE SCALE GENOMIC DNA]</scope>
    <source>
        <strain evidence="3">NUM-2625</strain>
    </source>
</reference>
<dbReference type="SUPFAM" id="SSF51905">
    <property type="entry name" value="FAD/NAD(P)-binding domain"/>
    <property type="match status" value="1"/>
</dbReference>
<dbReference type="InterPro" id="IPR036188">
    <property type="entry name" value="FAD/NAD-bd_sf"/>
</dbReference>